<dbReference type="AlphaFoldDB" id="A0A067R034"/>
<protein>
    <submittedName>
        <fullName evidence="1">Uncharacterized protein</fullName>
    </submittedName>
</protein>
<gene>
    <name evidence="1" type="ORF">L798_11054</name>
</gene>
<keyword evidence="2" id="KW-1185">Reference proteome</keyword>
<organism evidence="1 2">
    <name type="scientific">Zootermopsis nevadensis</name>
    <name type="common">Dampwood termite</name>
    <dbReference type="NCBI Taxonomy" id="136037"/>
    <lineage>
        <taxon>Eukaryota</taxon>
        <taxon>Metazoa</taxon>
        <taxon>Ecdysozoa</taxon>
        <taxon>Arthropoda</taxon>
        <taxon>Hexapoda</taxon>
        <taxon>Insecta</taxon>
        <taxon>Pterygota</taxon>
        <taxon>Neoptera</taxon>
        <taxon>Polyneoptera</taxon>
        <taxon>Dictyoptera</taxon>
        <taxon>Blattodea</taxon>
        <taxon>Blattoidea</taxon>
        <taxon>Termitoidae</taxon>
        <taxon>Termopsidae</taxon>
        <taxon>Zootermopsis</taxon>
    </lineage>
</organism>
<evidence type="ECO:0000313" key="1">
    <source>
        <dbReference type="EMBL" id="KDR15214.1"/>
    </source>
</evidence>
<accession>A0A067R034</accession>
<sequence length="105" mass="11986">MLPYNFGDPNKLQRMQIESSHSSCDLQMGLMTWIACTIIIGAETLDFRLQQIPESPGLYYEHLGEATLSSNVWKILSYVDLARVDENFETVRKHAQVHCRVLSNA</sequence>
<dbReference type="Proteomes" id="UP000027135">
    <property type="component" value="Unassembled WGS sequence"/>
</dbReference>
<dbReference type="EMBL" id="KK868989">
    <property type="protein sequence ID" value="KDR15214.1"/>
    <property type="molecule type" value="Genomic_DNA"/>
</dbReference>
<dbReference type="InParanoid" id="A0A067R034"/>
<proteinExistence type="predicted"/>
<evidence type="ECO:0000313" key="2">
    <source>
        <dbReference type="Proteomes" id="UP000027135"/>
    </source>
</evidence>
<reference evidence="1 2" key="1">
    <citation type="journal article" date="2014" name="Nat. Commun.">
        <title>Molecular traces of alternative social organization in a termite genome.</title>
        <authorList>
            <person name="Terrapon N."/>
            <person name="Li C."/>
            <person name="Robertson H.M."/>
            <person name="Ji L."/>
            <person name="Meng X."/>
            <person name="Booth W."/>
            <person name="Chen Z."/>
            <person name="Childers C.P."/>
            <person name="Glastad K.M."/>
            <person name="Gokhale K."/>
            <person name="Gowin J."/>
            <person name="Gronenberg W."/>
            <person name="Hermansen R.A."/>
            <person name="Hu H."/>
            <person name="Hunt B.G."/>
            <person name="Huylmans A.K."/>
            <person name="Khalil S.M."/>
            <person name="Mitchell R.D."/>
            <person name="Munoz-Torres M.C."/>
            <person name="Mustard J.A."/>
            <person name="Pan H."/>
            <person name="Reese J.T."/>
            <person name="Scharf M.E."/>
            <person name="Sun F."/>
            <person name="Vogel H."/>
            <person name="Xiao J."/>
            <person name="Yang W."/>
            <person name="Yang Z."/>
            <person name="Yang Z."/>
            <person name="Zhou J."/>
            <person name="Zhu J."/>
            <person name="Brent C.S."/>
            <person name="Elsik C.G."/>
            <person name="Goodisman M.A."/>
            <person name="Liberles D.A."/>
            <person name="Roe R.M."/>
            <person name="Vargo E.L."/>
            <person name="Vilcinskas A."/>
            <person name="Wang J."/>
            <person name="Bornberg-Bauer E."/>
            <person name="Korb J."/>
            <person name="Zhang G."/>
            <person name="Liebig J."/>
        </authorList>
    </citation>
    <scope>NUCLEOTIDE SEQUENCE [LARGE SCALE GENOMIC DNA]</scope>
    <source>
        <tissue evidence="1">Whole organism</tissue>
    </source>
</reference>
<name>A0A067R034_ZOONE</name>